<dbReference type="RefSeq" id="WP_009489065.1">
    <property type="nucleotide sequence ID" value="NZ_CP141049.1"/>
</dbReference>
<dbReference type="InterPro" id="IPR002539">
    <property type="entry name" value="MaoC-like_dom"/>
</dbReference>
<protein>
    <submittedName>
        <fullName evidence="2">Acyl dehydratase</fullName>
    </submittedName>
</protein>
<dbReference type="EMBL" id="JH660635">
    <property type="protein sequence ID" value="EIM30926.1"/>
    <property type="molecule type" value="Genomic_DNA"/>
</dbReference>
<dbReference type="HOGENOM" id="CLU_108911_0_0_5"/>
<feature type="domain" description="MaoC-like" evidence="1">
    <location>
        <begin position="18"/>
        <end position="83"/>
    </location>
</feature>
<gene>
    <name evidence="2" type="ORF">MicloDRAFT_00004550</name>
</gene>
<accession>I4Z3Y4</accession>
<dbReference type="InterPro" id="IPR029069">
    <property type="entry name" value="HotDog_dom_sf"/>
</dbReference>
<dbReference type="PANTHER" id="PTHR42993:SF1">
    <property type="entry name" value="MAOC-LIKE DEHYDRATASE DOMAIN-CONTAINING PROTEIN"/>
    <property type="match status" value="1"/>
</dbReference>
<dbReference type="Proteomes" id="UP000003947">
    <property type="component" value="Unassembled WGS sequence"/>
</dbReference>
<dbReference type="Pfam" id="PF01575">
    <property type="entry name" value="MaoC_dehydratas"/>
    <property type="match status" value="1"/>
</dbReference>
<dbReference type="STRING" id="864069.MicloDRAFT_00004550"/>
<reference evidence="2 3" key="1">
    <citation type="submission" date="2012-02" db="EMBL/GenBank/DDBJ databases">
        <title>Improved High-Quality Draft sequence of Microvirga sp. WSM3557.</title>
        <authorList>
            <consortium name="US DOE Joint Genome Institute"/>
            <person name="Lucas S."/>
            <person name="Han J."/>
            <person name="Lapidus A."/>
            <person name="Cheng J.-F."/>
            <person name="Goodwin L."/>
            <person name="Pitluck S."/>
            <person name="Peters L."/>
            <person name="Zhang X."/>
            <person name="Detter J.C."/>
            <person name="Han C."/>
            <person name="Tapia R."/>
            <person name="Land M."/>
            <person name="Hauser L."/>
            <person name="Kyrpides N."/>
            <person name="Ivanova N."/>
            <person name="Pagani I."/>
            <person name="Brau L."/>
            <person name="Yates R."/>
            <person name="O'Hara G."/>
            <person name="Rui T."/>
            <person name="Howieson J."/>
            <person name="Reeve W."/>
            <person name="Woyke T."/>
        </authorList>
    </citation>
    <scope>NUCLEOTIDE SEQUENCE [LARGE SCALE GENOMIC DNA]</scope>
    <source>
        <strain evidence="2 3">WSM3557</strain>
    </source>
</reference>
<dbReference type="SUPFAM" id="SSF54637">
    <property type="entry name" value="Thioesterase/thiol ester dehydrase-isomerase"/>
    <property type="match status" value="1"/>
</dbReference>
<dbReference type="AlphaFoldDB" id="I4Z3Y4"/>
<dbReference type="Gene3D" id="3.10.129.10">
    <property type="entry name" value="Hotdog Thioesterase"/>
    <property type="match status" value="1"/>
</dbReference>
<proteinExistence type="predicted"/>
<dbReference type="PATRIC" id="fig|864069.3.peg.494"/>
<name>I4Z3Y4_9HYPH</name>
<evidence type="ECO:0000313" key="3">
    <source>
        <dbReference type="Proteomes" id="UP000003947"/>
    </source>
</evidence>
<evidence type="ECO:0000313" key="2">
    <source>
        <dbReference type="EMBL" id="EIM30926.1"/>
    </source>
</evidence>
<sequence length="153" mass="16931">MGEPLRVKQASDLGQFLHQPLGPTAWRQVGQDTINAFAALTNDLQWIHVDSSRAAHELTSGRTIVPGHLLLALLPSLIRETYLVAQAQSGWLAALRYVRFRQAIACDAPFRLCGHLLDVSQRGLTTFAEMQCELVLPDQTVALEANRVDAFRS</sequence>
<organism evidence="2 3">
    <name type="scientific">Microvirga lotononidis</name>
    <dbReference type="NCBI Taxonomy" id="864069"/>
    <lineage>
        <taxon>Bacteria</taxon>
        <taxon>Pseudomonadati</taxon>
        <taxon>Pseudomonadota</taxon>
        <taxon>Alphaproteobacteria</taxon>
        <taxon>Hyphomicrobiales</taxon>
        <taxon>Methylobacteriaceae</taxon>
        <taxon>Microvirga</taxon>
    </lineage>
</organism>
<dbReference type="PANTHER" id="PTHR42993">
    <property type="entry name" value="MAOC-LIKE DEHYDRATASE DOMAIN-CONTAINING PROTEIN"/>
    <property type="match status" value="1"/>
</dbReference>
<keyword evidence="3" id="KW-1185">Reference proteome</keyword>
<evidence type="ECO:0000259" key="1">
    <source>
        <dbReference type="Pfam" id="PF01575"/>
    </source>
</evidence>
<dbReference type="eggNOG" id="COG2030">
    <property type="taxonomic scope" value="Bacteria"/>
</dbReference>